<dbReference type="EMBL" id="CCAG010017192">
    <property type="status" value="NOT_ANNOTATED_CDS"/>
    <property type="molecule type" value="Genomic_DNA"/>
</dbReference>
<name>A0A1B0FA90_GLOMM</name>
<sequence length="207" mass="22931">MNIMKFYNIVLIFVLYFLACQFSLTLADDGGAAKRLALRRPTGKVIGKATTTTTVEPLPSEDDEGDYAEGEQDNQYADEGEDGGPSSTTTTTTTETPKRIGPVIRPFRSNDEFLNALKRRQMNAKRNKLEKPVPSKSVQDSQEAEETAPASTKSFNKPSAGGNRRKFNKTSKSEPEDNAAEETETEQREDVKPKRPVAGRLALRKRS</sequence>
<keyword evidence="2" id="KW-0732">Signal</keyword>
<organism evidence="3 4">
    <name type="scientific">Glossina morsitans morsitans</name>
    <name type="common">Savannah tsetse fly</name>
    <dbReference type="NCBI Taxonomy" id="37546"/>
    <lineage>
        <taxon>Eukaryota</taxon>
        <taxon>Metazoa</taxon>
        <taxon>Ecdysozoa</taxon>
        <taxon>Arthropoda</taxon>
        <taxon>Hexapoda</taxon>
        <taxon>Insecta</taxon>
        <taxon>Pterygota</taxon>
        <taxon>Neoptera</taxon>
        <taxon>Endopterygota</taxon>
        <taxon>Diptera</taxon>
        <taxon>Brachycera</taxon>
        <taxon>Muscomorpha</taxon>
        <taxon>Hippoboscoidea</taxon>
        <taxon>Glossinidae</taxon>
        <taxon>Glossina</taxon>
    </lineage>
</organism>
<feature type="compositionally biased region" description="Basic residues" evidence="1">
    <location>
        <begin position="194"/>
        <end position="207"/>
    </location>
</feature>
<evidence type="ECO:0000313" key="4">
    <source>
        <dbReference type="Proteomes" id="UP000092444"/>
    </source>
</evidence>
<feature type="region of interest" description="Disordered" evidence="1">
    <location>
        <begin position="123"/>
        <end position="207"/>
    </location>
</feature>
<dbReference type="Proteomes" id="UP000092444">
    <property type="component" value="Unassembled WGS sequence"/>
</dbReference>
<dbReference type="AlphaFoldDB" id="A0A1B0FA90"/>
<keyword evidence="4" id="KW-1185">Reference proteome</keyword>
<feature type="signal peptide" evidence="2">
    <location>
        <begin position="1"/>
        <end position="27"/>
    </location>
</feature>
<feature type="region of interest" description="Disordered" evidence="1">
    <location>
        <begin position="48"/>
        <end position="107"/>
    </location>
</feature>
<evidence type="ECO:0000256" key="2">
    <source>
        <dbReference type="SAM" id="SignalP"/>
    </source>
</evidence>
<evidence type="ECO:0000256" key="1">
    <source>
        <dbReference type="SAM" id="MobiDB-lite"/>
    </source>
</evidence>
<feature type="compositionally biased region" description="Acidic residues" evidence="1">
    <location>
        <begin position="59"/>
        <end position="82"/>
    </location>
</feature>
<protein>
    <submittedName>
        <fullName evidence="3">Uncharacterized protein</fullName>
    </submittedName>
</protein>
<evidence type="ECO:0000313" key="3">
    <source>
        <dbReference type="EnsemblMetazoa" id="GMOY000436-PA"/>
    </source>
</evidence>
<proteinExistence type="predicted"/>
<reference evidence="3" key="1">
    <citation type="submission" date="2020-05" db="UniProtKB">
        <authorList>
            <consortium name="EnsemblMetazoa"/>
        </authorList>
    </citation>
    <scope>IDENTIFICATION</scope>
    <source>
        <strain evidence="3">Yale</strain>
    </source>
</reference>
<dbReference type="PhylomeDB" id="A0A1B0FA90"/>
<accession>A0A1B0FA90</accession>
<dbReference type="EnsemblMetazoa" id="GMOY000436-RA">
    <property type="protein sequence ID" value="GMOY000436-PA"/>
    <property type="gene ID" value="GMOY000436"/>
</dbReference>
<feature type="chain" id="PRO_5008407247" evidence="2">
    <location>
        <begin position="28"/>
        <end position="207"/>
    </location>
</feature>